<keyword evidence="4" id="KW-0689">Ribosomal protein</keyword>
<dbReference type="GO" id="GO:0005840">
    <property type="term" value="C:ribosome"/>
    <property type="evidence" value="ECO:0007669"/>
    <property type="project" value="UniProtKB-KW"/>
</dbReference>
<comment type="caution">
    <text evidence="4">The sequence shown here is derived from an EMBL/GenBank/DDBJ whole genome shotgun (WGS) entry which is preliminary data.</text>
</comment>
<dbReference type="InterPro" id="IPR050832">
    <property type="entry name" value="Bact_Acetyltransf"/>
</dbReference>
<name>A0A368Y044_9BURK</name>
<reference evidence="4 5" key="1">
    <citation type="submission" date="2018-07" db="EMBL/GenBank/DDBJ databases">
        <title>Genomic Encyclopedia of Type Strains, Phase IV (KMG-IV): sequencing the most valuable type-strain genomes for metagenomic binning, comparative biology and taxonomic classification.</title>
        <authorList>
            <person name="Goeker M."/>
        </authorList>
    </citation>
    <scope>NUCLEOTIDE SEQUENCE [LARGE SCALE GENOMIC DNA]</scope>
    <source>
        <strain evidence="4 5">DSM 21634</strain>
    </source>
</reference>
<evidence type="ECO:0000313" key="4">
    <source>
        <dbReference type="EMBL" id="RCW71624.1"/>
    </source>
</evidence>
<keyword evidence="5" id="KW-1185">Reference proteome</keyword>
<keyword evidence="2" id="KW-0012">Acyltransferase</keyword>
<evidence type="ECO:0000313" key="5">
    <source>
        <dbReference type="Proteomes" id="UP000252884"/>
    </source>
</evidence>
<dbReference type="SUPFAM" id="SSF55729">
    <property type="entry name" value="Acyl-CoA N-acyltransferases (Nat)"/>
    <property type="match status" value="1"/>
</dbReference>
<dbReference type="PROSITE" id="PS51186">
    <property type="entry name" value="GNAT"/>
    <property type="match status" value="1"/>
</dbReference>
<dbReference type="GO" id="GO:0016747">
    <property type="term" value="F:acyltransferase activity, transferring groups other than amino-acyl groups"/>
    <property type="evidence" value="ECO:0007669"/>
    <property type="project" value="InterPro"/>
</dbReference>
<gene>
    <name evidence="4" type="ORF">DES41_104444</name>
</gene>
<feature type="domain" description="N-acetyltransferase" evidence="3">
    <location>
        <begin position="30"/>
        <end position="198"/>
    </location>
</feature>
<protein>
    <submittedName>
        <fullName evidence="4">Ribosomal protein S18 acetylase RimI-like enzyme</fullName>
    </submittedName>
</protein>
<dbReference type="PANTHER" id="PTHR43877">
    <property type="entry name" value="AMINOALKYLPHOSPHONATE N-ACETYLTRANSFERASE-RELATED-RELATED"/>
    <property type="match status" value="1"/>
</dbReference>
<evidence type="ECO:0000256" key="1">
    <source>
        <dbReference type="ARBA" id="ARBA00022679"/>
    </source>
</evidence>
<dbReference type="Gene3D" id="3.40.630.30">
    <property type="match status" value="1"/>
</dbReference>
<dbReference type="InterPro" id="IPR016181">
    <property type="entry name" value="Acyl_CoA_acyltransferase"/>
</dbReference>
<organism evidence="4 5">
    <name type="scientific">Pseudorhodoferax soli</name>
    <dbReference type="NCBI Taxonomy" id="545864"/>
    <lineage>
        <taxon>Bacteria</taxon>
        <taxon>Pseudomonadati</taxon>
        <taxon>Pseudomonadota</taxon>
        <taxon>Betaproteobacteria</taxon>
        <taxon>Burkholderiales</taxon>
        <taxon>Comamonadaceae</taxon>
    </lineage>
</organism>
<dbReference type="Pfam" id="PF00583">
    <property type="entry name" value="Acetyltransf_1"/>
    <property type="match status" value="1"/>
</dbReference>
<keyword evidence="4" id="KW-0687">Ribonucleoprotein</keyword>
<dbReference type="InterPro" id="IPR000182">
    <property type="entry name" value="GNAT_dom"/>
</dbReference>
<dbReference type="Proteomes" id="UP000252884">
    <property type="component" value="Unassembled WGS sequence"/>
</dbReference>
<dbReference type="EMBL" id="QPJK01000004">
    <property type="protein sequence ID" value="RCW71624.1"/>
    <property type="molecule type" value="Genomic_DNA"/>
</dbReference>
<dbReference type="AlphaFoldDB" id="A0A368Y044"/>
<dbReference type="RefSeq" id="WP_170168197.1">
    <property type="nucleotide sequence ID" value="NZ_QPJK01000004.1"/>
</dbReference>
<keyword evidence="1" id="KW-0808">Transferase</keyword>
<evidence type="ECO:0000256" key="2">
    <source>
        <dbReference type="ARBA" id="ARBA00023315"/>
    </source>
</evidence>
<accession>A0A368Y044</accession>
<sequence>MSMPRPATATSTASAERLPLGLPAEPDAILALRSAGPGDAARLAVLATQVWLHTYATDGIGDDIARHVLSELGVDRYAALLGDPRTSVLVAERGQRLVGMAVARGKAPCPAGAPSTVELQTLYVQAHFIGSGIGKRLLQAVEAQVLAAADCAPWLMVNARNDRALAFYRRQGYTQIGTDWFVLGETRHENLVLIGPGRGGR</sequence>
<dbReference type="CDD" id="cd04301">
    <property type="entry name" value="NAT_SF"/>
    <property type="match status" value="1"/>
</dbReference>
<proteinExistence type="predicted"/>
<evidence type="ECO:0000259" key="3">
    <source>
        <dbReference type="PROSITE" id="PS51186"/>
    </source>
</evidence>